<feature type="domain" description="Transcription factor CBF/NF-Y/archaeal histone" evidence="4">
    <location>
        <begin position="20"/>
        <end position="87"/>
    </location>
</feature>
<dbReference type="Proteomes" id="UP000225277">
    <property type="component" value="Unassembled WGS sequence"/>
</dbReference>
<dbReference type="InterPro" id="IPR003958">
    <property type="entry name" value="CBFA_NFYB_domain"/>
</dbReference>
<dbReference type="AlphaFoldDB" id="A0A2D3VDR8"/>
<dbReference type="GO" id="GO:0006261">
    <property type="term" value="P:DNA-templated DNA replication"/>
    <property type="evidence" value="ECO:0007669"/>
    <property type="project" value="TreeGrafter"/>
</dbReference>
<organism evidence="5 6">
    <name type="scientific">Ramularia collo-cygni</name>
    <dbReference type="NCBI Taxonomy" id="112498"/>
    <lineage>
        <taxon>Eukaryota</taxon>
        <taxon>Fungi</taxon>
        <taxon>Dikarya</taxon>
        <taxon>Ascomycota</taxon>
        <taxon>Pezizomycotina</taxon>
        <taxon>Dothideomycetes</taxon>
        <taxon>Dothideomycetidae</taxon>
        <taxon>Mycosphaerellales</taxon>
        <taxon>Mycosphaerellaceae</taxon>
        <taxon>Ramularia</taxon>
    </lineage>
</organism>
<sequence length="165" mass="17995">MPYNNTPIAPRAPEITGTVSLPLARVKKIIATDPDTSACSANAAYVITVATEMFLQHLVEQAYMQVRSEHSQKPRRNIQYRDVANAVARVENLEFLGDVVPRTTTVKKWREGKSKKVVDVEEKGLAQGKLGFEGRGTKVGDVVVGGQSEAQEGAEREGDVVMNEG</sequence>
<dbReference type="STRING" id="112498.A0A2D3VDR8"/>
<dbReference type="GeneID" id="35604002"/>
<dbReference type="PANTHER" id="PTHR10252">
    <property type="entry name" value="HISTONE-LIKE TRANSCRIPTION FACTOR CCAAT-RELATED"/>
    <property type="match status" value="1"/>
</dbReference>
<dbReference type="GO" id="GO:0008623">
    <property type="term" value="C:CHRAC"/>
    <property type="evidence" value="ECO:0007669"/>
    <property type="project" value="TreeGrafter"/>
</dbReference>
<proteinExistence type="predicted"/>
<evidence type="ECO:0000313" key="5">
    <source>
        <dbReference type="EMBL" id="CZT23212.1"/>
    </source>
</evidence>
<evidence type="ECO:0000259" key="4">
    <source>
        <dbReference type="Pfam" id="PF00808"/>
    </source>
</evidence>
<keyword evidence="2" id="KW-0539">Nucleus</keyword>
<dbReference type="EMBL" id="FJUY01000016">
    <property type="protein sequence ID" value="CZT23212.1"/>
    <property type="molecule type" value="Genomic_DNA"/>
</dbReference>
<protein>
    <recommendedName>
        <fullName evidence="4">Transcription factor CBF/NF-Y/archaeal histone domain-containing protein</fullName>
    </recommendedName>
</protein>
<evidence type="ECO:0000313" key="6">
    <source>
        <dbReference type="Proteomes" id="UP000225277"/>
    </source>
</evidence>
<feature type="region of interest" description="Disordered" evidence="3">
    <location>
        <begin position="146"/>
        <end position="165"/>
    </location>
</feature>
<dbReference type="InterPro" id="IPR009072">
    <property type="entry name" value="Histone-fold"/>
</dbReference>
<dbReference type="OrthoDB" id="636685at2759"/>
<dbReference type="Gene3D" id="1.10.20.10">
    <property type="entry name" value="Histone, subunit A"/>
    <property type="match status" value="1"/>
</dbReference>
<gene>
    <name evidence="5" type="ORF">RCC_08923</name>
</gene>
<dbReference type="PANTHER" id="PTHR10252:SF54">
    <property type="entry name" value="CHROMATIN ACCESSIBILITY COMPLEX PROTEIN 1"/>
    <property type="match status" value="1"/>
</dbReference>
<keyword evidence="6" id="KW-1185">Reference proteome</keyword>
<dbReference type="SUPFAM" id="SSF47113">
    <property type="entry name" value="Histone-fold"/>
    <property type="match status" value="1"/>
</dbReference>
<dbReference type="RefSeq" id="XP_023629936.1">
    <property type="nucleotide sequence ID" value="XM_023774168.1"/>
</dbReference>
<accession>A0A2D3VDR8</accession>
<comment type="subcellular location">
    <subcellularLocation>
        <location evidence="1">Nucleus</location>
    </subcellularLocation>
</comment>
<dbReference type="CDD" id="cd23645">
    <property type="entry name" value="HFD_Dpb3-like"/>
    <property type="match status" value="1"/>
</dbReference>
<name>A0A2D3VDR8_9PEZI</name>
<reference evidence="5 6" key="1">
    <citation type="submission" date="2016-03" db="EMBL/GenBank/DDBJ databases">
        <authorList>
            <person name="Ploux O."/>
        </authorList>
    </citation>
    <scope>NUCLEOTIDE SEQUENCE [LARGE SCALE GENOMIC DNA]</scope>
    <source>
        <strain evidence="5 6">URUG2</strain>
    </source>
</reference>
<evidence type="ECO:0000256" key="3">
    <source>
        <dbReference type="SAM" id="MobiDB-lite"/>
    </source>
</evidence>
<evidence type="ECO:0000256" key="1">
    <source>
        <dbReference type="ARBA" id="ARBA00004123"/>
    </source>
</evidence>
<dbReference type="InterPro" id="IPR050568">
    <property type="entry name" value="Transcr_DNA_Rep_Reg"/>
</dbReference>
<dbReference type="Pfam" id="PF00808">
    <property type="entry name" value="CBFD_NFYB_HMF"/>
    <property type="match status" value="1"/>
</dbReference>
<evidence type="ECO:0000256" key="2">
    <source>
        <dbReference type="ARBA" id="ARBA00023242"/>
    </source>
</evidence>
<dbReference type="GO" id="GO:0046982">
    <property type="term" value="F:protein heterodimerization activity"/>
    <property type="evidence" value="ECO:0007669"/>
    <property type="project" value="InterPro"/>
</dbReference>